<keyword evidence="10" id="KW-0675">Receptor</keyword>
<evidence type="ECO:0000256" key="13">
    <source>
        <dbReference type="SAM" id="Phobius"/>
    </source>
</evidence>
<feature type="region of interest" description="Disordered" evidence="12">
    <location>
        <begin position="848"/>
        <end position="867"/>
    </location>
</feature>
<evidence type="ECO:0000259" key="15">
    <source>
        <dbReference type="PROSITE" id="PS50011"/>
    </source>
</evidence>
<keyword evidence="9 13" id="KW-0472">Membrane</keyword>
<feature type="chain" id="PRO_5039909812" description="Protein kinase domain-containing protein" evidence="14">
    <location>
        <begin position="26"/>
        <end position="867"/>
    </location>
</feature>
<evidence type="ECO:0000256" key="7">
    <source>
        <dbReference type="ARBA" id="ARBA00022737"/>
    </source>
</evidence>
<dbReference type="OrthoDB" id="676979at2759"/>
<dbReference type="SUPFAM" id="SSF56112">
    <property type="entry name" value="Protein kinase-like (PK-like)"/>
    <property type="match status" value="1"/>
</dbReference>
<keyword evidence="5 13" id="KW-0812">Transmembrane</keyword>
<dbReference type="PROSITE" id="PS50011">
    <property type="entry name" value="PROTEIN_KINASE_DOM"/>
    <property type="match status" value="1"/>
</dbReference>
<dbReference type="FunFam" id="3.80.10.10:FF:000155">
    <property type="entry name" value="Putative inactive leucine-rich repeat receptor-like protein kinase"/>
    <property type="match status" value="1"/>
</dbReference>
<dbReference type="InterPro" id="IPR001611">
    <property type="entry name" value="Leu-rich_rpt"/>
</dbReference>
<feature type="signal peptide" evidence="14">
    <location>
        <begin position="1"/>
        <end position="25"/>
    </location>
</feature>
<comment type="caution">
    <text evidence="16">The sequence shown here is derived from an EMBL/GenBank/DDBJ whole genome shotgun (WGS) entry which is preliminary data.</text>
</comment>
<evidence type="ECO:0000256" key="1">
    <source>
        <dbReference type="ARBA" id="ARBA00004251"/>
    </source>
</evidence>
<dbReference type="GO" id="GO:0005886">
    <property type="term" value="C:plasma membrane"/>
    <property type="evidence" value="ECO:0007669"/>
    <property type="project" value="UniProtKB-SubCell"/>
</dbReference>
<proteinExistence type="inferred from homology"/>
<evidence type="ECO:0000256" key="8">
    <source>
        <dbReference type="ARBA" id="ARBA00022989"/>
    </source>
</evidence>
<keyword evidence="8 13" id="KW-1133">Transmembrane helix</keyword>
<evidence type="ECO:0000256" key="9">
    <source>
        <dbReference type="ARBA" id="ARBA00023136"/>
    </source>
</evidence>
<feature type="compositionally biased region" description="Polar residues" evidence="12">
    <location>
        <begin position="850"/>
        <end position="867"/>
    </location>
</feature>
<evidence type="ECO:0000256" key="4">
    <source>
        <dbReference type="ARBA" id="ARBA00022614"/>
    </source>
</evidence>
<dbReference type="SUPFAM" id="SSF52058">
    <property type="entry name" value="L domain-like"/>
    <property type="match status" value="1"/>
</dbReference>
<evidence type="ECO:0000256" key="6">
    <source>
        <dbReference type="ARBA" id="ARBA00022729"/>
    </source>
</evidence>
<evidence type="ECO:0000313" key="17">
    <source>
        <dbReference type="Proteomes" id="UP000824120"/>
    </source>
</evidence>
<dbReference type="Proteomes" id="UP000824120">
    <property type="component" value="Chromosome 2"/>
</dbReference>
<dbReference type="Gene3D" id="1.10.510.10">
    <property type="entry name" value="Transferase(Phosphotransferase) domain 1"/>
    <property type="match status" value="1"/>
</dbReference>
<gene>
    <name evidence="16" type="ORF">H5410_012862</name>
</gene>
<dbReference type="PROSITE" id="PS51450">
    <property type="entry name" value="LRR"/>
    <property type="match status" value="1"/>
</dbReference>
<keyword evidence="4" id="KW-0433">Leucine-rich repeat</keyword>
<accession>A0A9J6ATC2</accession>
<dbReference type="InterPro" id="IPR032675">
    <property type="entry name" value="LRR_dom_sf"/>
</dbReference>
<keyword evidence="6 14" id="KW-0732">Signal</keyword>
<dbReference type="InterPro" id="IPR055414">
    <property type="entry name" value="LRR_R13L4/SHOC2-like"/>
</dbReference>
<comment type="similarity">
    <text evidence="2">Belongs to the RLP family.</text>
</comment>
<keyword evidence="3" id="KW-1003">Cell membrane</keyword>
<keyword evidence="7" id="KW-0677">Repeat</keyword>
<dbReference type="AlphaFoldDB" id="A0A9J6ATC2"/>
<evidence type="ECO:0000256" key="14">
    <source>
        <dbReference type="SAM" id="SignalP"/>
    </source>
</evidence>
<dbReference type="PANTHER" id="PTHR48052">
    <property type="entry name" value="UNNAMED PRODUCT"/>
    <property type="match status" value="1"/>
</dbReference>
<dbReference type="Pfam" id="PF07714">
    <property type="entry name" value="PK_Tyr_Ser-Thr"/>
    <property type="match status" value="1"/>
</dbReference>
<sequence length="867" mass="97024">MGKEMGVEKLLVLFLVLISIRYSEQLQSSQVQTLLRIQHLLNYPTALSSWNNETDFCKIEPSSTVTVVCYDENITQLHIIGRKGTSPLPRKFSIRSFLNALAKLPSLKVLRLVSLGLWGPLPDKLSRLSALEILDLSSNYFHSGIPEAVSSLTDLQTLVLDGNRLTGGIPDGLGSLSVLAVLSLKSNSLDGSLPDTLHDLNNLRVLSLSKNNFSGDVPDLSSLQNLQVLELEDNSFGPKFPQTGSKIESIALRNNKFTANIPEKVQSYYQLEHFDISSNNFMGPFPPSLLSLSSITYLNVAGNKLTGMLFEDNPCNTALDFVDLSANLLTGSLPSCLLSSSRNRIVHFSNNCLATGDGTQHPFSFCRNEALAVGVLPQHQRQKHASKVILALIICGSITGGVILVCLTILIVKSFLAKKASAQSTPTRFISEDEPSSYTSKLFTDPRYITQAMKLGALSLPSYRIFSLEELEAATNNFDTTTFMGEIPNGQMWTSHSQEREFQVFGVIIHGNGEIDDDVTHRIGMRCMKWKVASTVLCDNNVPPCFKGTFYKVVVRPIMLSRAECWPFKNSHVKKMREAEMRMMYRGQMRDGSYVTIRCQIMKRSNTRQNFMHHIELISKLRHQHLVSALGHCFQFYSDDSSVSRIFLVFEYVPNGTLRRWISDKHARRKLTWTQRIAAATGVAKGLQFLHNGIIPGLFSNNLKITDILLDQNLVAKISSYNLPVLSENIEKEYCQTFPVGYNQREKHEEKLDVYDFGVILLEIITGRPIKTKNGILLLRNQLQVSMTGNGVNVVDVAIRRSSCSSESLRTMVEMCCRCLYEDPVDRPSMEDLLWNLQFAAQVQDDYHSSDASPISPIQRSGQLVIQ</sequence>
<dbReference type="Pfam" id="PF23598">
    <property type="entry name" value="LRR_14"/>
    <property type="match status" value="1"/>
</dbReference>
<evidence type="ECO:0000256" key="11">
    <source>
        <dbReference type="ARBA" id="ARBA00023180"/>
    </source>
</evidence>
<evidence type="ECO:0000256" key="2">
    <source>
        <dbReference type="ARBA" id="ARBA00009592"/>
    </source>
</evidence>
<dbReference type="InterPro" id="IPR001245">
    <property type="entry name" value="Ser-Thr/Tyr_kinase_cat_dom"/>
</dbReference>
<reference evidence="16 17" key="1">
    <citation type="submission" date="2020-09" db="EMBL/GenBank/DDBJ databases">
        <title>De no assembly of potato wild relative species, Solanum commersonii.</title>
        <authorList>
            <person name="Cho K."/>
        </authorList>
    </citation>
    <scope>NUCLEOTIDE SEQUENCE [LARGE SCALE GENOMIC DNA]</scope>
    <source>
        <strain evidence="16">LZ3.2</strain>
        <tissue evidence="16">Leaf</tissue>
    </source>
</reference>
<evidence type="ECO:0000256" key="12">
    <source>
        <dbReference type="SAM" id="MobiDB-lite"/>
    </source>
</evidence>
<evidence type="ECO:0000256" key="5">
    <source>
        <dbReference type="ARBA" id="ARBA00022692"/>
    </source>
</evidence>
<comment type="subcellular location">
    <subcellularLocation>
        <location evidence="1">Cell membrane</location>
        <topology evidence="1">Single-pass type I membrane protein</topology>
    </subcellularLocation>
</comment>
<evidence type="ECO:0000256" key="3">
    <source>
        <dbReference type="ARBA" id="ARBA00022475"/>
    </source>
</evidence>
<dbReference type="PANTHER" id="PTHR48052:SF29">
    <property type="entry name" value="PROTEIN KINASE DOMAIN-CONTAINING PROTEIN"/>
    <property type="match status" value="1"/>
</dbReference>
<protein>
    <recommendedName>
        <fullName evidence="15">Protein kinase domain-containing protein</fullName>
    </recommendedName>
</protein>
<dbReference type="EMBL" id="JACXVP010000002">
    <property type="protein sequence ID" value="KAG5627644.1"/>
    <property type="molecule type" value="Genomic_DNA"/>
</dbReference>
<dbReference type="InterPro" id="IPR011009">
    <property type="entry name" value="Kinase-like_dom_sf"/>
</dbReference>
<feature type="transmembrane region" description="Helical" evidence="13">
    <location>
        <begin position="388"/>
        <end position="412"/>
    </location>
</feature>
<organism evidence="16 17">
    <name type="scientific">Solanum commersonii</name>
    <name type="common">Commerson's wild potato</name>
    <name type="synonym">Commerson's nightshade</name>
    <dbReference type="NCBI Taxonomy" id="4109"/>
    <lineage>
        <taxon>Eukaryota</taxon>
        <taxon>Viridiplantae</taxon>
        <taxon>Streptophyta</taxon>
        <taxon>Embryophyta</taxon>
        <taxon>Tracheophyta</taxon>
        <taxon>Spermatophyta</taxon>
        <taxon>Magnoliopsida</taxon>
        <taxon>eudicotyledons</taxon>
        <taxon>Gunneridae</taxon>
        <taxon>Pentapetalae</taxon>
        <taxon>asterids</taxon>
        <taxon>lamiids</taxon>
        <taxon>Solanales</taxon>
        <taxon>Solanaceae</taxon>
        <taxon>Solanoideae</taxon>
        <taxon>Solaneae</taxon>
        <taxon>Solanum</taxon>
    </lineage>
</organism>
<evidence type="ECO:0000256" key="10">
    <source>
        <dbReference type="ARBA" id="ARBA00023170"/>
    </source>
</evidence>
<dbReference type="Gene3D" id="3.80.10.10">
    <property type="entry name" value="Ribonuclease Inhibitor"/>
    <property type="match status" value="3"/>
</dbReference>
<dbReference type="Gene3D" id="3.30.200.20">
    <property type="entry name" value="Phosphorylase Kinase, domain 1"/>
    <property type="match status" value="1"/>
</dbReference>
<evidence type="ECO:0000313" key="16">
    <source>
        <dbReference type="EMBL" id="KAG5627644.1"/>
    </source>
</evidence>
<keyword evidence="17" id="KW-1185">Reference proteome</keyword>
<name>A0A9J6ATC2_SOLCO</name>
<dbReference type="InterPro" id="IPR000719">
    <property type="entry name" value="Prot_kinase_dom"/>
</dbReference>
<dbReference type="GO" id="GO:0004674">
    <property type="term" value="F:protein serine/threonine kinase activity"/>
    <property type="evidence" value="ECO:0007669"/>
    <property type="project" value="UniProtKB-EC"/>
</dbReference>
<keyword evidence="11" id="KW-0325">Glycoprotein</keyword>
<dbReference type="FunFam" id="1.10.510.10:FF:000431">
    <property type="entry name" value="Putative inactive leucine-rich repeat receptor-like protein kinase"/>
    <property type="match status" value="1"/>
</dbReference>
<dbReference type="GO" id="GO:0005524">
    <property type="term" value="F:ATP binding"/>
    <property type="evidence" value="ECO:0007669"/>
    <property type="project" value="InterPro"/>
</dbReference>
<feature type="domain" description="Protein kinase" evidence="15">
    <location>
        <begin position="570"/>
        <end position="839"/>
    </location>
</feature>